<evidence type="ECO:0000256" key="4">
    <source>
        <dbReference type="ARBA" id="ARBA00016352"/>
    </source>
</evidence>
<dbReference type="Gene3D" id="3.90.180.10">
    <property type="entry name" value="Medium-chain alcohol dehydrogenases, catalytic domain"/>
    <property type="match status" value="1"/>
</dbReference>
<dbReference type="InterPro" id="IPR036291">
    <property type="entry name" value="NAD(P)-bd_dom_sf"/>
</dbReference>
<reference evidence="12 13" key="1">
    <citation type="submission" date="2017-11" db="EMBL/GenBank/DDBJ databases">
        <title>Genome sequence of Entomoplasma freundtii BARC 318 (ATCC 51999).</title>
        <authorList>
            <person name="Lo W.-S."/>
            <person name="Gasparich G.E."/>
            <person name="Kuo C.-H."/>
        </authorList>
    </citation>
    <scope>NUCLEOTIDE SEQUENCE [LARGE SCALE GENOMIC DNA]</scope>
    <source>
        <strain evidence="12 13">BARC 318</strain>
    </source>
</reference>
<dbReference type="RefSeq" id="WP_100609818.1">
    <property type="nucleotide sequence ID" value="NZ_CP024962.1"/>
</dbReference>
<keyword evidence="6 11" id="KW-0862">Zinc</keyword>
<evidence type="ECO:0000256" key="11">
    <source>
        <dbReference type="RuleBase" id="RU361277"/>
    </source>
</evidence>
<organism evidence="12 13">
    <name type="scientific">Entomoplasma freundtii</name>
    <dbReference type="NCBI Taxonomy" id="74700"/>
    <lineage>
        <taxon>Bacteria</taxon>
        <taxon>Bacillati</taxon>
        <taxon>Mycoplasmatota</taxon>
        <taxon>Mollicutes</taxon>
        <taxon>Entomoplasmatales</taxon>
        <taxon>Entomoplasmataceae</taxon>
        <taxon>Entomoplasma</taxon>
    </lineage>
</organism>
<evidence type="ECO:0000256" key="3">
    <source>
        <dbReference type="ARBA" id="ARBA00013190"/>
    </source>
</evidence>
<dbReference type="SUPFAM" id="SSF50129">
    <property type="entry name" value="GroES-like"/>
    <property type="match status" value="1"/>
</dbReference>
<dbReference type="OrthoDB" id="9806940at2"/>
<dbReference type="PANTHER" id="PTHR42940:SF8">
    <property type="entry name" value="VACUOLAR PROTEIN SORTING-ASSOCIATED PROTEIN 11"/>
    <property type="match status" value="1"/>
</dbReference>
<sequence>MKAAVAKKYGDPLVIEMVNVPKVGVGQCLVKIKASGVCHTDLHAVNGDWPIKSILPLIPGHEGVGEVVEVGLGVSDVKVGDRVGIPWLFSSCGTCEFCQTGRETICETATYGGYSVNGGYAEYCVADAKYVGKIPASLSYEAAAPIMCAGVTTYKALKQTKASPGQWVAIYGIGGLGHLAVQYAKAMGFKVVAVDIDDKKLELAQKYGADMVVNSTKVESGKFIKAQMGGVQGAIVTAVSKNSFREAYDAIKNGGSLVAVALPQGSIELPIFETVLKEIHITGSLVGTRKDLQEALDLAGQGKVKAEYVLDKLENINDIFNKMKSGEIIGRTVMQLT</sequence>
<keyword evidence="5 11" id="KW-0479">Metal-binding</keyword>
<comment type="similarity">
    <text evidence="2 11">Belongs to the zinc-containing alcohol dehydrogenase family.</text>
</comment>
<keyword evidence="13" id="KW-1185">Reference proteome</keyword>
<evidence type="ECO:0000256" key="10">
    <source>
        <dbReference type="ARBA" id="ARBA00049243"/>
    </source>
</evidence>
<evidence type="ECO:0000256" key="8">
    <source>
        <dbReference type="ARBA" id="ARBA00023027"/>
    </source>
</evidence>
<dbReference type="FunFam" id="3.40.50.720:FF:000039">
    <property type="entry name" value="Alcohol dehydrogenase AdhP"/>
    <property type="match status" value="1"/>
</dbReference>
<evidence type="ECO:0000313" key="13">
    <source>
        <dbReference type="Proteomes" id="UP000232222"/>
    </source>
</evidence>
<dbReference type="Pfam" id="PF00107">
    <property type="entry name" value="ADH_zinc_N"/>
    <property type="match status" value="1"/>
</dbReference>
<dbReference type="EMBL" id="CP024962">
    <property type="protein sequence ID" value="ATZ16436.1"/>
    <property type="molecule type" value="Genomic_DNA"/>
</dbReference>
<evidence type="ECO:0000256" key="5">
    <source>
        <dbReference type="ARBA" id="ARBA00022723"/>
    </source>
</evidence>
<keyword evidence="7" id="KW-0560">Oxidoreductase</keyword>
<evidence type="ECO:0000313" key="12">
    <source>
        <dbReference type="EMBL" id="ATZ16436.1"/>
    </source>
</evidence>
<dbReference type="CDD" id="cd08297">
    <property type="entry name" value="CAD3"/>
    <property type="match status" value="1"/>
</dbReference>
<dbReference type="SUPFAM" id="SSF51735">
    <property type="entry name" value="NAD(P)-binding Rossmann-fold domains"/>
    <property type="match status" value="1"/>
</dbReference>
<dbReference type="NCBIfam" id="NF006940">
    <property type="entry name" value="PRK09422.1"/>
    <property type="match status" value="1"/>
</dbReference>
<dbReference type="KEGG" id="efr:EFREU_v1c04100"/>
<dbReference type="InterPro" id="IPR013154">
    <property type="entry name" value="ADH-like_N"/>
</dbReference>
<comment type="catalytic activity">
    <reaction evidence="9">
        <text>a secondary alcohol + NAD(+) = a ketone + NADH + H(+)</text>
        <dbReference type="Rhea" id="RHEA:10740"/>
        <dbReference type="ChEBI" id="CHEBI:15378"/>
        <dbReference type="ChEBI" id="CHEBI:17087"/>
        <dbReference type="ChEBI" id="CHEBI:35681"/>
        <dbReference type="ChEBI" id="CHEBI:57540"/>
        <dbReference type="ChEBI" id="CHEBI:57945"/>
        <dbReference type="EC" id="1.1.1.1"/>
    </reaction>
</comment>
<evidence type="ECO:0000256" key="1">
    <source>
        <dbReference type="ARBA" id="ARBA00001947"/>
    </source>
</evidence>
<evidence type="ECO:0000256" key="9">
    <source>
        <dbReference type="ARBA" id="ARBA00049164"/>
    </source>
</evidence>
<dbReference type="PROSITE" id="PS00059">
    <property type="entry name" value="ADH_ZINC"/>
    <property type="match status" value="1"/>
</dbReference>
<dbReference type="FunFam" id="3.90.180.10:FF:000002">
    <property type="entry name" value="Alcohol dehydrogenase AdhP"/>
    <property type="match status" value="1"/>
</dbReference>
<dbReference type="InterPro" id="IPR020843">
    <property type="entry name" value="ER"/>
</dbReference>
<dbReference type="InterPro" id="IPR002328">
    <property type="entry name" value="ADH_Zn_CS"/>
</dbReference>
<dbReference type="AlphaFoldDB" id="A0A2K8NSA8"/>
<evidence type="ECO:0000256" key="2">
    <source>
        <dbReference type="ARBA" id="ARBA00008072"/>
    </source>
</evidence>
<dbReference type="Gene3D" id="3.40.50.720">
    <property type="entry name" value="NAD(P)-binding Rossmann-like Domain"/>
    <property type="match status" value="1"/>
</dbReference>
<keyword evidence="8" id="KW-0520">NAD</keyword>
<proteinExistence type="inferred from homology"/>
<protein>
    <recommendedName>
        <fullName evidence="4">Alcohol dehydrogenase</fullName>
        <ecNumber evidence="3">1.1.1.1</ecNumber>
    </recommendedName>
</protein>
<dbReference type="SMART" id="SM00829">
    <property type="entry name" value="PKS_ER"/>
    <property type="match status" value="1"/>
</dbReference>
<comment type="catalytic activity">
    <reaction evidence="10">
        <text>a primary alcohol + NAD(+) = an aldehyde + NADH + H(+)</text>
        <dbReference type="Rhea" id="RHEA:10736"/>
        <dbReference type="ChEBI" id="CHEBI:15378"/>
        <dbReference type="ChEBI" id="CHEBI:15734"/>
        <dbReference type="ChEBI" id="CHEBI:17478"/>
        <dbReference type="ChEBI" id="CHEBI:57540"/>
        <dbReference type="ChEBI" id="CHEBI:57945"/>
        <dbReference type="EC" id="1.1.1.1"/>
    </reaction>
</comment>
<evidence type="ECO:0000256" key="6">
    <source>
        <dbReference type="ARBA" id="ARBA00022833"/>
    </source>
</evidence>
<dbReference type="EC" id="1.1.1.1" evidence="3"/>
<comment type="cofactor">
    <cofactor evidence="1 11">
        <name>Zn(2+)</name>
        <dbReference type="ChEBI" id="CHEBI:29105"/>
    </cofactor>
</comment>
<dbReference type="InterPro" id="IPR011032">
    <property type="entry name" value="GroES-like_sf"/>
</dbReference>
<gene>
    <name evidence="12" type="ORF">EFREU_v1c04100</name>
</gene>
<dbReference type="GO" id="GO:0004022">
    <property type="term" value="F:alcohol dehydrogenase (NAD+) activity"/>
    <property type="evidence" value="ECO:0007669"/>
    <property type="project" value="UniProtKB-EC"/>
</dbReference>
<dbReference type="Proteomes" id="UP000232222">
    <property type="component" value="Chromosome"/>
</dbReference>
<evidence type="ECO:0000256" key="7">
    <source>
        <dbReference type="ARBA" id="ARBA00023002"/>
    </source>
</evidence>
<accession>A0A2K8NSA8</accession>
<dbReference type="GO" id="GO:0008270">
    <property type="term" value="F:zinc ion binding"/>
    <property type="evidence" value="ECO:0007669"/>
    <property type="project" value="InterPro"/>
</dbReference>
<dbReference type="Pfam" id="PF08240">
    <property type="entry name" value="ADH_N"/>
    <property type="match status" value="1"/>
</dbReference>
<dbReference type="InterPro" id="IPR013149">
    <property type="entry name" value="ADH-like_C"/>
</dbReference>
<dbReference type="PANTHER" id="PTHR42940">
    <property type="entry name" value="ALCOHOL DEHYDROGENASE 1-RELATED"/>
    <property type="match status" value="1"/>
</dbReference>
<name>A0A2K8NSA8_9MOLU</name>